<dbReference type="AlphaFoldDB" id="A0A0D0ACR1"/>
<dbReference type="PANTHER" id="PTHR44129">
    <property type="entry name" value="WD REPEAT-CONTAINING PROTEIN POP1"/>
    <property type="match status" value="1"/>
</dbReference>
<dbReference type="HOGENOM" id="CLU_000288_57_37_1"/>
<dbReference type="Proteomes" id="UP000054485">
    <property type="component" value="Unassembled WGS sequence"/>
</dbReference>
<proteinExistence type="predicted"/>
<dbReference type="PROSITE" id="PS50082">
    <property type="entry name" value="WD_REPEATS_2"/>
    <property type="match status" value="6"/>
</dbReference>
<evidence type="ECO:0000313" key="6">
    <source>
        <dbReference type="Proteomes" id="UP000054485"/>
    </source>
</evidence>
<protein>
    <recommendedName>
        <fullName evidence="7">WD40 repeat-like protein</fullName>
    </recommendedName>
</protein>
<organism evidence="5 6">
    <name type="scientific">Suillus luteus UH-Slu-Lm8-n1</name>
    <dbReference type="NCBI Taxonomy" id="930992"/>
    <lineage>
        <taxon>Eukaryota</taxon>
        <taxon>Fungi</taxon>
        <taxon>Dikarya</taxon>
        <taxon>Basidiomycota</taxon>
        <taxon>Agaricomycotina</taxon>
        <taxon>Agaricomycetes</taxon>
        <taxon>Agaricomycetidae</taxon>
        <taxon>Boletales</taxon>
        <taxon>Suillineae</taxon>
        <taxon>Suillaceae</taxon>
        <taxon>Suillus</taxon>
    </lineage>
</organism>
<dbReference type="Pfam" id="PF00400">
    <property type="entry name" value="WD40"/>
    <property type="match status" value="7"/>
</dbReference>
<accession>A0A0D0ACR1</accession>
<evidence type="ECO:0000256" key="3">
    <source>
        <dbReference type="PROSITE-ProRule" id="PRU00221"/>
    </source>
</evidence>
<evidence type="ECO:0000313" key="5">
    <source>
        <dbReference type="EMBL" id="KIK47990.1"/>
    </source>
</evidence>
<dbReference type="PRINTS" id="PR00320">
    <property type="entry name" value="GPROTEINBRPT"/>
</dbReference>
<dbReference type="Gene3D" id="2.130.10.10">
    <property type="entry name" value="YVTN repeat-like/Quinoprotein amine dehydrogenase"/>
    <property type="match status" value="3"/>
</dbReference>
<dbReference type="InterPro" id="IPR015943">
    <property type="entry name" value="WD40/YVTN_repeat-like_dom_sf"/>
</dbReference>
<dbReference type="InterPro" id="IPR001680">
    <property type="entry name" value="WD40_rpt"/>
</dbReference>
<keyword evidence="2" id="KW-0677">Repeat</keyword>
<feature type="region of interest" description="Disordered" evidence="4">
    <location>
        <begin position="426"/>
        <end position="496"/>
    </location>
</feature>
<dbReference type="STRING" id="930992.A0A0D0ACR1"/>
<feature type="repeat" description="WD" evidence="3">
    <location>
        <begin position="234"/>
        <end position="275"/>
    </location>
</feature>
<dbReference type="InterPro" id="IPR020472">
    <property type="entry name" value="WD40_PAC1"/>
</dbReference>
<dbReference type="OrthoDB" id="3203311at2759"/>
<dbReference type="SMART" id="SM00320">
    <property type="entry name" value="WD40"/>
    <property type="match status" value="7"/>
</dbReference>
<keyword evidence="1 3" id="KW-0853">WD repeat</keyword>
<feature type="repeat" description="WD" evidence="3">
    <location>
        <begin position="63"/>
        <end position="104"/>
    </location>
</feature>
<dbReference type="InterPro" id="IPR019775">
    <property type="entry name" value="WD40_repeat_CS"/>
</dbReference>
<sequence>MSSPTVGRQEISTIKPRQKFEGHTDWITGIIYLPDGQRMMTCSRDGSLRVWNLKSGKQMGEDWRDEDSAVWSIALSPDGKKVVSGSSDSGVRLWDINTGKVIATWTGHTETVWSVCWSQDGHRVVSGSKDGTARVWDVENGDTILGPIETGHQRVYVVLYSPDMAMFATAGYDKSIPHPIKIWDAKTGRLVVSFHTKSVWCLAWSPDGKTLISGSHDHSIRTWNTKTWKQLAVLNEHTGVATGIAISPNGRILASASLDNTVRFWDLDNSQLISPPLYHAQYLTYVTFSADGKLLATGCNDKNAYTWDVSAILKDAGLDDLLLDQPDKPLLAADATRRPVRQPIEVSPRIPRGFFDDSPHLSARPNSLSSHRSLRTRLLSLFRPIHSDAHDTSSQPRPFHWVRNRLSARPSGADIELRERPSAEVAVPYAKGKRRNASARERRKPIMKRPTARSSRHPNATVAQQSIGAAQTQSSSQAHAAVSTAPPVAANTTANTNPHATIKHAGRWARFWLFVCCTSPEYTDGNH</sequence>
<dbReference type="InterPro" id="IPR050349">
    <property type="entry name" value="WD_LIS1/nudF_dynein_reg"/>
</dbReference>
<dbReference type="PROSITE" id="PS50294">
    <property type="entry name" value="WD_REPEATS_REGION"/>
    <property type="match status" value="5"/>
</dbReference>
<gene>
    <name evidence="5" type="ORF">CY34DRAFT_798855</name>
</gene>
<name>A0A0D0ACR1_9AGAM</name>
<feature type="repeat" description="WD" evidence="3">
    <location>
        <begin position="105"/>
        <end position="146"/>
    </location>
</feature>
<evidence type="ECO:0000256" key="1">
    <source>
        <dbReference type="ARBA" id="ARBA00022574"/>
    </source>
</evidence>
<evidence type="ECO:0000256" key="2">
    <source>
        <dbReference type="ARBA" id="ARBA00022737"/>
    </source>
</evidence>
<evidence type="ECO:0000256" key="4">
    <source>
        <dbReference type="SAM" id="MobiDB-lite"/>
    </source>
</evidence>
<reference evidence="6" key="2">
    <citation type="submission" date="2015-01" db="EMBL/GenBank/DDBJ databases">
        <title>Evolutionary Origins and Diversification of the Mycorrhizal Mutualists.</title>
        <authorList>
            <consortium name="DOE Joint Genome Institute"/>
            <consortium name="Mycorrhizal Genomics Consortium"/>
            <person name="Kohler A."/>
            <person name="Kuo A."/>
            <person name="Nagy L.G."/>
            <person name="Floudas D."/>
            <person name="Copeland A."/>
            <person name="Barry K.W."/>
            <person name="Cichocki N."/>
            <person name="Veneault-Fourrey C."/>
            <person name="LaButti K."/>
            <person name="Lindquist E.A."/>
            <person name="Lipzen A."/>
            <person name="Lundell T."/>
            <person name="Morin E."/>
            <person name="Murat C."/>
            <person name="Riley R."/>
            <person name="Ohm R."/>
            <person name="Sun H."/>
            <person name="Tunlid A."/>
            <person name="Henrissat B."/>
            <person name="Grigoriev I.V."/>
            <person name="Hibbett D.S."/>
            <person name="Martin F."/>
        </authorList>
    </citation>
    <scope>NUCLEOTIDE SEQUENCE [LARGE SCALE GENOMIC DNA]</scope>
    <source>
        <strain evidence="6">UH-Slu-Lm8-n1</strain>
    </source>
</reference>
<feature type="compositionally biased region" description="Basic residues" evidence="4">
    <location>
        <begin position="431"/>
        <end position="456"/>
    </location>
</feature>
<feature type="repeat" description="WD" evidence="3">
    <location>
        <begin position="192"/>
        <end position="233"/>
    </location>
</feature>
<reference evidence="5 6" key="1">
    <citation type="submission" date="2014-04" db="EMBL/GenBank/DDBJ databases">
        <authorList>
            <consortium name="DOE Joint Genome Institute"/>
            <person name="Kuo A."/>
            <person name="Ruytinx J."/>
            <person name="Rineau F."/>
            <person name="Colpaert J."/>
            <person name="Kohler A."/>
            <person name="Nagy L.G."/>
            <person name="Floudas D."/>
            <person name="Copeland A."/>
            <person name="Barry K.W."/>
            <person name="Cichocki N."/>
            <person name="Veneault-Fourrey C."/>
            <person name="LaButti K."/>
            <person name="Lindquist E.A."/>
            <person name="Lipzen A."/>
            <person name="Lundell T."/>
            <person name="Morin E."/>
            <person name="Murat C."/>
            <person name="Sun H."/>
            <person name="Tunlid A."/>
            <person name="Henrissat B."/>
            <person name="Grigoriev I.V."/>
            <person name="Hibbett D.S."/>
            <person name="Martin F."/>
            <person name="Nordberg H.P."/>
            <person name="Cantor M.N."/>
            <person name="Hua S.X."/>
        </authorList>
    </citation>
    <scope>NUCLEOTIDE SEQUENCE [LARGE SCALE GENOMIC DNA]</scope>
    <source>
        <strain evidence="5 6">UH-Slu-Lm8-n1</strain>
    </source>
</reference>
<dbReference type="CDD" id="cd00200">
    <property type="entry name" value="WD40"/>
    <property type="match status" value="1"/>
</dbReference>
<dbReference type="InterPro" id="IPR036322">
    <property type="entry name" value="WD40_repeat_dom_sf"/>
</dbReference>
<keyword evidence="6" id="KW-1185">Reference proteome</keyword>
<feature type="repeat" description="WD" evidence="3">
    <location>
        <begin position="20"/>
        <end position="61"/>
    </location>
</feature>
<dbReference type="SUPFAM" id="SSF50978">
    <property type="entry name" value="WD40 repeat-like"/>
    <property type="match status" value="1"/>
</dbReference>
<feature type="repeat" description="WD" evidence="3">
    <location>
        <begin position="279"/>
        <end position="310"/>
    </location>
</feature>
<evidence type="ECO:0008006" key="7">
    <source>
        <dbReference type="Google" id="ProtNLM"/>
    </source>
</evidence>
<dbReference type="InParanoid" id="A0A0D0ACR1"/>
<dbReference type="PROSITE" id="PS00678">
    <property type="entry name" value="WD_REPEATS_1"/>
    <property type="match status" value="6"/>
</dbReference>
<feature type="compositionally biased region" description="Low complexity" evidence="4">
    <location>
        <begin position="463"/>
        <end position="496"/>
    </location>
</feature>
<dbReference type="EMBL" id="KN835142">
    <property type="protein sequence ID" value="KIK47990.1"/>
    <property type="molecule type" value="Genomic_DNA"/>
</dbReference>